<sequence>MLPLHRGVLIFAALGLVRAMLLIAVLAAALLLQVSPMAIAAVVAGFIFARLLLTRAADPGVGAIIWR</sequence>
<name>A0A1H3UC62_9RHOB</name>
<keyword evidence="1" id="KW-0812">Transmembrane</keyword>
<reference evidence="3" key="1">
    <citation type="submission" date="2016-10" db="EMBL/GenBank/DDBJ databases">
        <authorList>
            <person name="Varghese N."/>
            <person name="Submissions S."/>
        </authorList>
    </citation>
    <scope>NUCLEOTIDE SEQUENCE [LARGE SCALE GENOMIC DNA]</scope>
    <source>
        <strain evidence="3">DSM 100420</strain>
    </source>
</reference>
<keyword evidence="1" id="KW-1133">Transmembrane helix</keyword>
<accession>A0A1H3UC62</accession>
<dbReference type="AlphaFoldDB" id="A0A1H3UC62"/>
<evidence type="ECO:0000313" key="3">
    <source>
        <dbReference type="Proteomes" id="UP000198914"/>
    </source>
</evidence>
<dbReference type="STRING" id="1244108.SAMN05444004_1292"/>
<organism evidence="2 3">
    <name type="scientific">Jannaschia faecimaris</name>
    <dbReference type="NCBI Taxonomy" id="1244108"/>
    <lineage>
        <taxon>Bacteria</taxon>
        <taxon>Pseudomonadati</taxon>
        <taxon>Pseudomonadota</taxon>
        <taxon>Alphaproteobacteria</taxon>
        <taxon>Rhodobacterales</taxon>
        <taxon>Roseobacteraceae</taxon>
        <taxon>Jannaschia</taxon>
    </lineage>
</organism>
<protein>
    <submittedName>
        <fullName evidence="2">Uncharacterized protein</fullName>
    </submittedName>
</protein>
<feature type="transmembrane region" description="Helical" evidence="1">
    <location>
        <begin position="37"/>
        <end position="53"/>
    </location>
</feature>
<evidence type="ECO:0000313" key="2">
    <source>
        <dbReference type="EMBL" id="SDZ59936.1"/>
    </source>
</evidence>
<dbReference type="EMBL" id="FNPX01000029">
    <property type="protein sequence ID" value="SDZ59936.1"/>
    <property type="molecule type" value="Genomic_DNA"/>
</dbReference>
<keyword evidence="3" id="KW-1185">Reference proteome</keyword>
<gene>
    <name evidence="2" type="ORF">SAMN05444004_1292</name>
</gene>
<evidence type="ECO:0000256" key="1">
    <source>
        <dbReference type="SAM" id="Phobius"/>
    </source>
</evidence>
<proteinExistence type="predicted"/>
<keyword evidence="1" id="KW-0472">Membrane</keyword>
<dbReference type="Proteomes" id="UP000198914">
    <property type="component" value="Unassembled WGS sequence"/>
</dbReference>
<feature type="transmembrane region" description="Helical" evidence="1">
    <location>
        <begin position="7"/>
        <end position="31"/>
    </location>
</feature>